<gene>
    <name evidence="8" type="ORF">SAMN05216258_10944</name>
</gene>
<dbReference type="OrthoDB" id="9782855at2"/>
<dbReference type="EMBL" id="FOQH01000009">
    <property type="protein sequence ID" value="SFI74432.1"/>
    <property type="molecule type" value="Genomic_DNA"/>
</dbReference>
<dbReference type="GO" id="GO:0008168">
    <property type="term" value="F:methyltransferase activity"/>
    <property type="evidence" value="ECO:0007669"/>
    <property type="project" value="UniProtKB-KW"/>
</dbReference>
<evidence type="ECO:0000256" key="4">
    <source>
        <dbReference type="ARBA" id="ARBA00022691"/>
    </source>
</evidence>
<evidence type="ECO:0000256" key="2">
    <source>
        <dbReference type="ARBA" id="ARBA00022603"/>
    </source>
</evidence>
<dbReference type="SUPFAM" id="SSF53335">
    <property type="entry name" value="S-adenosyl-L-methionine-dependent methyltransferases"/>
    <property type="match status" value="1"/>
</dbReference>
<evidence type="ECO:0000256" key="3">
    <source>
        <dbReference type="ARBA" id="ARBA00022679"/>
    </source>
</evidence>
<dbReference type="Proteomes" id="UP000199377">
    <property type="component" value="Unassembled WGS sequence"/>
</dbReference>
<reference evidence="8 9" key="1">
    <citation type="submission" date="2016-10" db="EMBL/GenBank/DDBJ databases">
        <authorList>
            <person name="de Groot N.N."/>
        </authorList>
    </citation>
    <scope>NUCLEOTIDE SEQUENCE [LARGE SCALE GENOMIC DNA]</scope>
    <source>
        <strain evidence="8 9">CGMCC 1.11030</strain>
    </source>
</reference>
<sequence length="448" mass="49964">MKLLPALFQKAIVKGRVELRTPEGETVVIEGAEPGPWVAIRITDPTLDWKIPLNPELIGAEAFMDGTLIVEDGPEGGTAYDLLSLLFENESAFNLSGPQALVHWIDKAFRRIWQHNPAWRSKKNASHHYDLGNAFYRSWLDPDLQYSCAYYRDGTESLRDAQILKKRHIAAKLNLSPGQRVLDIGCGWGGMALYLAATADVEVTGITLAEEQLEIARARAKAAGLEHRARFELIDYRDVTERYDRIVSVGMLEHVGVGHLETYFAKVRDCLKDDGVALIHTISSMSPPAGTGPFLRKYIFPGGYTPTLSECSAATEKAELWVLDCEVWRLHYARTLRAWQDNFQKVRAEVEAIYDPRFARMWEFYLAACECSFAYGSSNVLQLQIGRARDATPLHRDWISSAAAALARNEPEAVSRIEAATARVFGETPATPETAPGHVYDGPREAKG</sequence>
<keyword evidence="3" id="KW-0808">Transferase</keyword>
<proteinExistence type="inferred from homology"/>
<dbReference type="Gene3D" id="3.40.50.150">
    <property type="entry name" value="Vaccinia Virus protein VP39"/>
    <property type="match status" value="1"/>
</dbReference>
<dbReference type="GO" id="GO:0032259">
    <property type="term" value="P:methylation"/>
    <property type="evidence" value="ECO:0007669"/>
    <property type="project" value="UniProtKB-KW"/>
</dbReference>
<evidence type="ECO:0000256" key="5">
    <source>
        <dbReference type="ARBA" id="ARBA00023098"/>
    </source>
</evidence>
<keyword evidence="2" id="KW-0489">Methyltransferase</keyword>
<dbReference type="PANTHER" id="PTHR43667">
    <property type="entry name" value="CYCLOPROPANE-FATTY-ACYL-PHOSPHOLIPID SYNTHASE"/>
    <property type="match status" value="1"/>
</dbReference>
<evidence type="ECO:0000256" key="1">
    <source>
        <dbReference type="ARBA" id="ARBA00010815"/>
    </source>
</evidence>
<evidence type="ECO:0000256" key="7">
    <source>
        <dbReference type="SAM" id="MobiDB-lite"/>
    </source>
</evidence>
<keyword evidence="9" id="KW-1185">Reference proteome</keyword>
<dbReference type="GO" id="GO:0008610">
    <property type="term" value="P:lipid biosynthetic process"/>
    <property type="evidence" value="ECO:0007669"/>
    <property type="project" value="InterPro"/>
</dbReference>
<evidence type="ECO:0000256" key="6">
    <source>
        <dbReference type="PIRSR" id="PIRSR003085-1"/>
    </source>
</evidence>
<dbReference type="RefSeq" id="WP_092862356.1">
    <property type="nucleotide sequence ID" value="NZ_FOQH01000009.1"/>
</dbReference>
<keyword evidence="5" id="KW-0443">Lipid metabolism</keyword>
<protein>
    <submittedName>
        <fullName evidence="8">Cyclopropane-fatty-acyl-phospholipid synthase</fullName>
    </submittedName>
</protein>
<accession>A0A1I3KPJ5</accession>
<dbReference type="CDD" id="cd02440">
    <property type="entry name" value="AdoMet_MTases"/>
    <property type="match status" value="1"/>
</dbReference>
<feature type="region of interest" description="Disordered" evidence="7">
    <location>
        <begin position="426"/>
        <end position="448"/>
    </location>
</feature>
<keyword evidence="4" id="KW-0949">S-adenosyl-L-methionine</keyword>
<dbReference type="STRING" id="1114924.SAMN05216258_10944"/>
<name>A0A1I3KPJ5_9RHOB</name>
<organism evidence="8 9">
    <name type="scientific">Albimonas pacifica</name>
    <dbReference type="NCBI Taxonomy" id="1114924"/>
    <lineage>
        <taxon>Bacteria</taxon>
        <taxon>Pseudomonadati</taxon>
        <taxon>Pseudomonadota</taxon>
        <taxon>Alphaproteobacteria</taxon>
        <taxon>Rhodobacterales</taxon>
        <taxon>Paracoccaceae</taxon>
        <taxon>Albimonas</taxon>
    </lineage>
</organism>
<dbReference type="PIRSF" id="PIRSF003085">
    <property type="entry name" value="CMAS"/>
    <property type="match status" value="1"/>
</dbReference>
<dbReference type="InterPro" id="IPR050723">
    <property type="entry name" value="CFA/CMAS"/>
</dbReference>
<evidence type="ECO:0000313" key="9">
    <source>
        <dbReference type="Proteomes" id="UP000199377"/>
    </source>
</evidence>
<feature type="active site" evidence="6">
    <location>
        <position position="369"/>
    </location>
</feature>
<dbReference type="PANTHER" id="PTHR43667:SF1">
    <property type="entry name" value="CYCLOPROPANE-FATTY-ACYL-PHOSPHOLIPID SYNTHASE"/>
    <property type="match status" value="1"/>
</dbReference>
<evidence type="ECO:0000313" key="8">
    <source>
        <dbReference type="EMBL" id="SFI74432.1"/>
    </source>
</evidence>
<dbReference type="InterPro" id="IPR003333">
    <property type="entry name" value="CMAS"/>
</dbReference>
<comment type="similarity">
    <text evidence="1">Belongs to the CFA/CMAS family.</text>
</comment>
<dbReference type="InterPro" id="IPR029063">
    <property type="entry name" value="SAM-dependent_MTases_sf"/>
</dbReference>
<dbReference type="Pfam" id="PF02353">
    <property type="entry name" value="CMAS"/>
    <property type="match status" value="1"/>
</dbReference>
<dbReference type="AlphaFoldDB" id="A0A1I3KPJ5"/>